<evidence type="ECO:0000313" key="2">
    <source>
        <dbReference type="Proteomes" id="UP000229371"/>
    </source>
</evidence>
<name>A0A2M7RP69_9BACT</name>
<dbReference type="Gene3D" id="3.30.420.40">
    <property type="match status" value="1"/>
</dbReference>
<dbReference type="Proteomes" id="UP000229371">
    <property type="component" value="Unassembled WGS sequence"/>
</dbReference>
<proteinExistence type="predicted"/>
<protein>
    <recommendedName>
        <fullName evidence="3">SHS2 domain-containing protein</fullName>
    </recommendedName>
</protein>
<accession>A0A2M7RP69</accession>
<dbReference type="AlphaFoldDB" id="A0A2M7RP69"/>
<organism evidence="1 2">
    <name type="scientific">bacterium (Candidatus Gribaldobacteria) CG_4_10_14_0_8_um_filter_33_9</name>
    <dbReference type="NCBI Taxonomy" id="2014266"/>
    <lineage>
        <taxon>Bacteria</taxon>
        <taxon>Candidatus Gribaldobacteria</taxon>
    </lineage>
</organism>
<evidence type="ECO:0008006" key="3">
    <source>
        <dbReference type="Google" id="ProtNLM"/>
    </source>
</evidence>
<dbReference type="SUPFAM" id="SSF53067">
    <property type="entry name" value="Actin-like ATPase domain"/>
    <property type="match status" value="1"/>
</dbReference>
<dbReference type="InterPro" id="IPR043129">
    <property type="entry name" value="ATPase_NBD"/>
</dbReference>
<dbReference type="EMBL" id="PFMI01000032">
    <property type="protein sequence ID" value="PIZ00906.1"/>
    <property type="molecule type" value="Genomic_DNA"/>
</dbReference>
<sequence length="366" mass="42545">MNFFKKTKKQEQVLLLDFGRGFVRGIIFESNGKNKVLDFQSEKIERFGIFDGKDFELDVVKKATNKLIENLGGKTNISHFPKILGFSPDILRAEVLNISFKREEWKGKIAEEEKEEIYKFILEESEKEFFKKADKNVEILKKKILEEKISGYTIPCILGFQGEQMDFKILIIYCSKVYAEFIRIFKKDLHLEEAEIFHSIEALNYLKESYKMFIDIGERNTLICFFKETLEFVADFQIGGHDFTKAIAKGFNLREDEAEAIKEDFSNGGLCPQASERIKEMVLPVLNLWQECLNRIIKDKTGPFEIVTETYFFGGGSLFPLLEKTKFFLPENLPLENKTKIIFSVKHTPSLLLTFCNNLKSNEKNF</sequence>
<gene>
    <name evidence="1" type="ORF">COY61_01320</name>
</gene>
<comment type="caution">
    <text evidence="1">The sequence shown here is derived from an EMBL/GenBank/DDBJ whole genome shotgun (WGS) entry which is preliminary data.</text>
</comment>
<reference evidence="2" key="1">
    <citation type="submission" date="2017-09" db="EMBL/GenBank/DDBJ databases">
        <title>Depth-based differentiation of microbial function through sediment-hosted aquifers and enrichment of novel symbionts in the deep terrestrial subsurface.</title>
        <authorList>
            <person name="Probst A.J."/>
            <person name="Ladd B."/>
            <person name="Jarett J.K."/>
            <person name="Geller-Mcgrath D.E."/>
            <person name="Sieber C.M.K."/>
            <person name="Emerson J.B."/>
            <person name="Anantharaman K."/>
            <person name="Thomas B.C."/>
            <person name="Malmstrom R."/>
            <person name="Stieglmeier M."/>
            <person name="Klingl A."/>
            <person name="Woyke T."/>
            <person name="Ryan C.M."/>
            <person name="Banfield J.F."/>
        </authorList>
    </citation>
    <scope>NUCLEOTIDE SEQUENCE [LARGE SCALE GENOMIC DNA]</scope>
</reference>
<evidence type="ECO:0000313" key="1">
    <source>
        <dbReference type="EMBL" id="PIZ00906.1"/>
    </source>
</evidence>